<dbReference type="InterPro" id="IPR050437">
    <property type="entry name" value="Ribos_protein_bS1-like"/>
</dbReference>
<name>A0ABZ0TY95_9FIRM</name>
<evidence type="ECO:0000256" key="3">
    <source>
        <dbReference type="ARBA" id="ARBA00023274"/>
    </source>
</evidence>
<dbReference type="SUPFAM" id="SSF50249">
    <property type="entry name" value="Nucleic acid-binding proteins"/>
    <property type="match status" value="2"/>
</dbReference>
<evidence type="ECO:0000259" key="4">
    <source>
        <dbReference type="PROSITE" id="PS50126"/>
    </source>
</evidence>
<dbReference type="Proteomes" id="UP001322744">
    <property type="component" value="Chromosome"/>
</dbReference>
<dbReference type="PROSITE" id="PS50126">
    <property type="entry name" value="S1"/>
    <property type="match status" value="1"/>
</dbReference>
<keyword evidence="6" id="KW-1185">Reference proteome</keyword>
<feature type="domain" description="S1 motif" evidence="4">
    <location>
        <begin position="102"/>
        <end position="170"/>
    </location>
</feature>
<comment type="similarity">
    <text evidence="1">Belongs to the bacterial ribosomal protein bS1 family.</text>
</comment>
<protein>
    <submittedName>
        <fullName evidence="5">S1 RNA-binding domain-containing protein</fullName>
    </submittedName>
</protein>
<evidence type="ECO:0000313" key="6">
    <source>
        <dbReference type="Proteomes" id="UP001322744"/>
    </source>
</evidence>
<sequence>MEDRRIKELMDSQRTGKILLGEIITKGQVDNQPAAVINFKGLKVFCPESELGVKDDVKDKVNALLGVPVEFVVIAESNGQFLVSRRKAMEQRRKQWANLKIGDIVNGRITGITPRNAFVEVYGYEFPLPVEEMLWNYTNDLRRHFKLGQRVKVKILATNPPRVSVKEAMPDPWSTPPEVQPEQTIAAPVDAIAPFGILVRLPDGKQCLCPPYTNARENPIIGTKVAVLIKTVDVENRRIFGTILRILR</sequence>
<dbReference type="InterPro" id="IPR012340">
    <property type="entry name" value="NA-bd_OB-fold"/>
</dbReference>
<reference evidence="5 6" key="1">
    <citation type="submission" date="2023-12" db="EMBL/GenBank/DDBJ databases">
        <authorList>
            <person name="Manesh M.J.H."/>
            <person name="Bing R.G."/>
            <person name="Willard D.J."/>
            <person name="Kelly R.M."/>
        </authorList>
    </citation>
    <scope>NUCLEOTIDE SEQUENCE [LARGE SCALE GENOMIC DNA]</scope>
    <source>
        <strain evidence="5 6">DSM 8977</strain>
    </source>
</reference>
<evidence type="ECO:0000256" key="2">
    <source>
        <dbReference type="ARBA" id="ARBA00022980"/>
    </source>
</evidence>
<keyword evidence="3" id="KW-0687">Ribonucleoprotein</keyword>
<dbReference type="RefSeq" id="WP_045176134.1">
    <property type="nucleotide sequence ID" value="NZ_CP139957.1"/>
</dbReference>
<evidence type="ECO:0000313" key="5">
    <source>
        <dbReference type="EMBL" id="WPX08209.1"/>
    </source>
</evidence>
<proteinExistence type="inferred from homology"/>
<dbReference type="EMBL" id="CP139957">
    <property type="protein sequence ID" value="WPX08209.1"/>
    <property type="molecule type" value="Genomic_DNA"/>
</dbReference>
<dbReference type="InterPro" id="IPR003029">
    <property type="entry name" value="S1_domain"/>
</dbReference>
<accession>A0ABZ0TY95</accession>
<dbReference type="Pfam" id="PF00575">
    <property type="entry name" value="S1"/>
    <property type="match status" value="1"/>
</dbReference>
<keyword evidence="2" id="KW-0689">Ribosomal protein</keyword>
<dbReference type="PANTHER" id="PTHR10724">
    <property type="entry name" value="30S RIBOSOMAL PROTEIN S1"/>
    <property type="match status" value="1"/>
</dbReference>
<dbReference type="PANTHER" id="PTHR10724:SF7">
    <property type="entry name" value="SMALL RIBOSOMAL SUBUNIT PROTEIN BS1C"/>
    <property type="match status" value="1"/>
</dbReference>
<dbReference type="Gene3D" id="2.40.50.140">
    <property type="entry name" value="Nucleic acid-binding proteins"/>
    <property type="match status" value="1"/>
</dbReference>
<evidence type="ECO:0000256" key="1">
    <source>
        <dbReference type="ARBA" id="ARBA00006767"/>
    </source>
</evidence>
<organism evidence="5 6">
    <name type="scientific">Anaerocellum danielii</name>
    <dbReference type="NCBI Taxonomy" id="1387557"/>
    <lineage>
        <taxon>Bacteria</taxon>
        <taxon>Bacillati</taxon>
        <taxon>Bacillota</taxon>
        <taxon>Bacillota incertae sedis</taxon>
        <taxon>Caldicellulosiruptorales</taxon>
        <taxon>Caldicellulosiruptoraceae</taxon>
        <taxon>Anaerocellum</taxon>
    </lineage>
</organism>
<dbReference type="SMART" id="SM00316">
    <property type="entry name" value="S1"/>
    <property type="match status" value="2"/>
</dbReference>
<gene>
    <name evidence="5" type="ORF">SOJ16_002076</name>
</gene>